<dbReference type="InterPro" id="IPR020056">
    <property type="entry name" value="Rbsml_bL25/Gln-tRNA_synth_N"/>
</dbReference>
<keyword evidence="16" id="KW-1185">Reference proteome</keyword>
<dbReference type="Pfam" id="PF03950">
    <property type="entry name" value="tRNA-synt_1c_C"/>
    <property type="match status" value="1"/>
</dbReference>
<dbReference type="EC" id="6.1.1.17" evidence="3"/>
<dbReference type="GO" id="GO:0006424">
    <property type="term" value="P:glutamyl-tRNA aminoacylation"/>
    <property type="evidence" value="ECO:0007669"/>
    <property type="project" value="InterPro"/>
</dbReference>
<dbReference type="STRING" id="1157962.A0A250XIY6"/>
<dbReference type="PRINTS" id="PR00987">
    <property type="entry name" value="TRNASYNTHGLU"/>
</dbReference>
<dbReference type="Gene3D" id="1.20.1050.130">
    <property type="match status" value="1"/>
</dbReference>
<reference evidence="15 16" key="1">
    <citation type="submission" date="2017-08" db="EMBL/GenBank/DDBJ databases">
        <title>Acidophilic green algal genome provides insights into adaptation to an acidic environment.</title>
        <authorList>
            <person name="Hirooka S."/>
            <person name="Hirose Y."/>
            <person name="Kanesaki Y."/>
            <person name="Higuchi S."/>
            <person name="Fujiwara T."/>
            <person name="Onuma R."/>
            <person name="Era A."/>
            <person name="Ohbayashi R."/>
            <person name="Uzuka A."/>
            <person name="Nozaki H."/>
            <person name="Yoshikawa H."/>
            <person name="Miyagishima S.Y."/>
        </authorList>
    </citation>
    <scope>NUCLEOTIDE SEQUENCE [LARGE SCALE GENOMIC DNA]</scope>
    <source>
        <strain evidence="15 16">NIES-2499</strain>
    </source>
</reference>
<evidence type="ECO:0000256" key="8">
    <source>
        <dbReference type="ARBA" id="ARBA00022840"/>
    </source>
</evidence>
<dbReference type="GO" id="GO:0004818">
    <property type="term" value="F:glutamate-tRNA ligase activity"/>
    <property type="evidence" value="ECO:0007669"/>
    <property type="project" value="UniProtKB-EC"/>
</dbReference>
<keyword evidence="9 13" id="KW-0648">Protein biosynthesis</keyword>
<dbReference type="PANTHER" id="PTHR43097:SF5">
    <property type="entry name" value="GLUTAMATE--TRNA LIGASE"/>
    <property type="match status" value="1"/>
</dbReference>
<keyword evidence="6 13" id="KW-0436">Ligase</keyword>
<dbReference type="InterPro" id="IPR020061">
    <property type="entry name" value="Glu_tRNA_lig_a-bdl"/>
</dbReference>
<evidence type="ECO:0000256" key="7">
    <source>
        <dbReference type="ARBA" id="ARBA00022741"/>
    </source>
</evidence>
<evidence type="ECO:0000256" key="3">
    <source>
        <dbReference type="ARBA" id="ARBA00012835"/>
    </source>
</evidence>
<dbReference type="InterPro" id="IPR020059">
    <property type="entry name" value="Glu/Gln-tRNA-synth_Ib_codon-bd"/>
</dbReference>
<feature type="domain" description="GST C-terminal" evidence="14">
    <location>
        <begin position="56"/>
        <end position="179"/>
    </location>
</feature>
<dbReference type="GO" id="GO:0009791">
    <property type="term" value="P:post-embryonic development"/>
    <property type="evidence" value="ECO:0007669"/>
    <property type="project" value="UniProtKB-ARBA"/>
</dbReference>
<dbReference type="OrthoDB" id="10250478at2759"/>
<dbReference type="PROSITE" id="PS00178">
    <property type="entry name" value="AA_TRNA_LIGASE_I"/>
    <property type="match status" value="1"/>
</dbReference>
<dbReference type="FunFam" id="2.40.240.10:FF:000004">
    <property type="entry name" value="Glutamyl-tRNA synthetase, cytoplasmic"/>
    <property type="match status" value="1"/>
</dbReference>
<dbReference type="HAMAP" id="MF_02076">
    <property type="entry name" value="Glu_tRNA_synth_type2"/>
    <property type="match status" value="1"/>
</dbReference>
<dbReference type="CDD" id="cd10289">
    <property type="entry name" value="GST_C_AaRS_like"/>
    <property type="match status" value="1"/>
</dbReference>
<dbReference type="FunFam" id="3.90.800.10:FF:000001">
    <property type="entry name" value="Glutamine--tRNA ligase"/>
    <property type="match status" value="1"/>
</dbReference>
<sequence>MSPCTLSFWDKNPPLAAVSITKLSALPLEIKSDPKGNKDTAHCLTFPSGDQFVGSSLILRYLARSAPPELNLYDAEALGATQIDYWIDYSVKNVAAGANFEAVCHGINDYLALRTFLVGYNLTVADIALWGQLQVGTMWLKVKAKTPHLSRWFDHVAALPECKSTVEELDLSARRKAIVAADGSADPKKGGGDTGSFDIGLPGAKMGQVVTRFPPEPSGYLHIGHAKAALLNQYFADMYQGKLLVRFDDTNPSKEKDEFVENILRDIADLGLKYEKLTHTSDYFPQLEDLGERLIKSGIMYADDTPVDLMREERMAKIESKCRGRSVEENLRIWQEMKKGSDEGLANAMRLKIDMKSENGCMRDPVTFRCNQTPHWRTGTKYKMYPTYDFACPFTDALEGVTHALRTSEYKDREEQFYWILKAQQKVWPGLPDVHIWDYSRLNFIYTLLSKRKLTWFVETKRVEGWNDPRMPTVQGILRRGLKIESLKEFILSQGASRNVTYQEWDKIWTINKKNIDPVCPRHTAIEAPDRVSVTLTNGPSELEVVTVLRHKKYPPAGKKSQLRLSKIWLDQADAQEIKEGEEVTLMDWGNMIVKKIHKREGSECISSIDAELFLEGDFKKTKWKLTWLAQVDELVELQLSDFDYLVTKRKLEDDDLFEDHVNNHTRHDRTAWGDSNMRTLQKGDIIQLERKGYFIVDEPLTKPGKPVVLFSIPDGRERKAFPGAPAQGDAKA</sequence>
<dbReference type="GO" id="GO:0005524">
    <property type="term" value="F:ATP binding"/>
    <property type="evidence" value="ECO:0007669"/>
    <property type="project" value="UniProtKB-KW"/>
</dbReference>
<comment type="similarity">
    <text evidence="2">Belongs to the class-I aminoacyl-tRNA synthetase family. Glutamate--tRNA ligase type 2 subfamily.</text>
</comment>
<organism evidence="15 16">
    <name type="scientific">Chlamydomonas eustigma</name>
    <dbReference type="NCBI Taxonomy" id="1157962"/>
    <lineage>
        <taxon>Eukaryota</taxon>
        <taxon>Viridiplantae</taxon>
        <taxon>Chlorophyta</taxon>
        <taxon>core chlorophytes</taxon>
        <taxon>Chlorophyceae</taxon>
        <taxon>CS clade</taxon>
        <taxon>Chlamydomonadales</taxon>
        <taxon>Chlamydomonadaceae</taxon>
        <taxon>Chlamydomonas</taxon>
    </lineage>
</organism>
<keyword evidence="4" id="KW-0963">Cytoplasm</keyword>
<dbReference type="InterPro" id="IPR050132">
    <property type="entry name" value="Gln/Glu-tRNA_Ligase"/>
</dbReference>
<dbReference type="InterPro" id="IPR004526">
    <property type="entry name" value="Glu-tRNA-synth_arc/euk"/>
</dbReference>
<dbReference type="InterPro" id="IPR036282">
    <property type="entry name" value="Glutathione-S-Trfase_C_sf"/>
</dbReference>
<evidence type="ECO:0000256" key="12">
    <source>
        <dbReference type="ARBA" id="ARBA00048351"/>
    </source>
</evidence>
<dbReference type="InterPro" id="IPR010987">
    <property type="entry name" value="Glutathione-S-Trfase_C-like"/>
</dbReference>
<proteinExistence type="inferred from homology"/>
<comment type="subcellular location">
    <subcellularLocation>
        <location evidence="1">Cytoplasm</location>
    </subcellularLocation>
</comment>
<evidence type="ECO:0000256" key="13">
    <source>
        <dbReference type="RuleBase" id="RU363037"/>
    </source>
</evidence>
<keyword evidence="8 13" id="KW-0067">ATP-binding</keyword>
<dbReference type="SUPFAM" id="SSF52374">
    <property type="entry name" value="Nucleotidylyl transferase"/>
    <property type="match status" value="1"/>
</dbReference>
<dbReference type="PROSITE" id="PS50405">
    <property type="entry name" value="GST_CTER"/>
    <property type="match status" value="1"/>
</dbReference>
<accession>A0A250XIY6</accession>
<dbReference type="GO" id="GO:0005829">
    <property type="term" value="C:cytosol"/>
    <property type="evidence" value="ECO:0007669"/>
    <property type="project" value="TreeGrafter"/>
</dbReference>
<dbReference type="GO" id="GO:0010494">
    <property type="term" value="C:cytoplasmic stress granule"/>
    <property type="evidence" value="ECO:0007669"/>
    <property type="project" value="UniProtKB-ARBA"/>
</dbReference>
<evidence type="ECO:0000256" key="11">
    <source>
        <dbReference type="ARBA" id="ARBA00030865"/>
    </source>
</evidence>
<dbReference type="NCBIfam" id="TIGR00463">
    <property type="entry name" value="gltX_arch"/>
    <property type="match status" value="1"/>
</dbReference>
<dbReference type="Gene3D" id="1.10.1160.10">
    <property type="entry name" value="Glutamyl-trna Synthetase, Domain 2"/>
    <property type="match status" value="1"/>
</dbReference>
<protein>
    <recommendedName>
        <fullName evidence="3">glutamate--tRNA ligase</fullName>
        <ecNumber evidence="3">6.1.1.17</ecNumber>
    </recommendedName>
    <alternativeName>
        <fullName evidence="11">Glutamyl-tRNA synthetase</fullName>
    </alternativeName>
</protein>
<evidence type="ECO:0000256" key="5">
    <source>
        <dbReference type="ARBA" id="ARBA00022553"/>
    </source>
</evidence>
<evidence type="ECO:0000256" key="4">
    <source>
        <dbReference type="ARBA" id="ARBA00022490"/>
    </source>
</evidence>
<dbReference type="InterPro" id="IPR004046">
    <property type="entry name" value="GST_C"/>
</dbReference>
<name>A0A250XIY6_9CHLO</name>
<dbReference type="GO" id="GO:0017102">
    <property type="term" value="C:methionyl glutamyl tRNA synthetase complex"/>
    <property type="evidence" value="ECO:0007669"/>
    <property type="project" value="UniProtKB-ARBA"/>
</dbReference>
<dbReference type="InterPro" id="IPR000924">
    <property type="entry name" value="Glu/Gln-tRNA-synth"/>
</dbReference>
<dbReference type="FunFam" id="1.10.1160.10:FF:000001">
    <property type="entry name" value="Glutamine--tRNA ligase"/>
    <property type="match status" value="1"/>
</dbReference>
<dbReference type="Pfam" id="PF20974">
    <property type="entry name" value="tRNA-synt_1c_C2"/>
    <property type="match status" value="1"/>
</dbReference>
<dbReference type="InterPro" id="IPR001412">
    <property type="entry name" value="aa-tRNA-synth_I_CS"/>
</dbReference>
<dbReference type="Gene3D" id="3.40.50.620">
    <property type="entry name" value="HUPs"/>
    <property type="match status" value="1"/>
</dbReference>
<dbReference type="FunFam" id="3.40.50.620:FF:000070">
    <property type="entry name" value="Bifunctional glutamate/proline--tRNA ligase"/>
    <property type="match status" value="1"/>
</dbReference>
<dbReference type="SUPFAM" id="SSF47616">
    <property type="entry name" value="GST C-terminal domain-like"/>
    <property type="match status" value="1"/>
</dbReference>
<evidence type="ECO:0000313" key="16">
    <source>
        <dbReference type="Proteomes" id="UP000232323"/>
    </source>
</evidence>
<evidence type="ECO:0000256" key="10">
    <source>
        <dbReference type="ARBA" id="ARBA00023146"/>
    </source>
</evidence>
<dbReference type="InterPro" id="IPR020058">
    <property type="entry name" value="Glu/Gln-tRNA-synth_Ib_cat-dom"/>
</dbReference>
<keyword evidence="10 13" id="KW-0030">Aminoacyl-tRNA synthetase</keyword>
<keyword evidence="7 13" id="KW-0547">Nucleotide-binding</keyword>
<evidence type="ECO:0000256" key="1">
    <source>
        <dbReference type="ARBA" id="ARBA00004496"/>
    </source>
</evidence>
<dbReference type="AlphaFoldDB" id="A0A250XIY6"/>
<evidence type="ECO:0000259" key="14">
    <source>
        <dbReference type="PROSITE" id="PS50405"/>
    </source>
</evidence>
<evidence type="ECO:0000256" key="6">
    <source>
        <dbReference type="ARBA" id="ARBA00022598"/>
    </source>
</evidence>
<comment type="caution">
    <text evidence="15">The sequence shown here is derived from an EMBL/GenBank/DDBJ whole genome shotgun (WGS) entry which is preliminary data.</text>
</comment>
<comment type="catalytic activity">
    <reaction evidence="12">
        <text>tRNA(Glu) + L-glutamate + ATP = L-glutamyl-tRNA(Glu) + AMP + diphosphate</text>
        <dbReference type="Rhea" id="RHEA:23540"/>
        <dbReference type="Rhea" id="RHEA-COMP:9663"/>
        <dbReference type="Rhea" id="RHEA-COMP:9680"/>
        <dbReference type="ChEBI" id="CHEBI:29985"/>
        <dbReference type="ChEBI" id="CHEBI:30616"/>
        <dbReference type="ChEBI" id="CHEBI:33019"/>
        <dbReference type="ChEBI" id="CHEBI:78442"/>
        <dbReference type="ChEBI" id="CHEBI:78520"/>
        <dbReference type="ChEBI" id="CHEBI:456215"/>
        <dbReference type="EC" id="6.1.1.17"/>
    </reaction>
</comment>
<dbReference type="Pfam" id="PF00749">
    <property type="entry name" value="tRNA-synt_1c"/>
    <property type="match status" value="1"/>
</dbReference>
<dbReference type="GO" id="GO:0048608">
    <property type="term" value="P:reproductive structure development"/>
    <property type="evidence" value="ECO:0007669"/>
    <property type="project" value="UniProtKB-ARBA"/>
</dbReference>
<dbReference type="EMBL" id="BEGY01000087">
    <property type="protein sequence ID" value="GAX82872.1"/>
    <property type="molecule type" value="Genomic_DNA"/>
</dbReference>
<keyword evidence="5" id="KW-0597">Phosphoprotein</keyword>
<evidence type="ECO:0000256" key="2">
    <source>
        <dbReference type="ARBA" id="ARBA00008927"/>
    </source>
</evidence>
<dbReference type="SUPFAM" id="SSF50715">
    <property type="entry name" value="Ribosomal protein L25-like"/>
    <property type="match status" value="1"/>
</dbReference>
<dbReference type="Pfam" id="PF00043">
    <property type="entry name" value="GST_C"/>
    <property type="match status" value="1"/>
</dbReference>
<evidence type="ECO:0000256" key="9">
    <source>
        <dbReference type="ARBA" id="ARBA00022917"/>
    </source>
</evidence>
<dbReference type="InterPro" id="IPR014729">
    <property type="entry name" value="Rossmann-like_a/b/a_fold"/>
</dbReference>
<dbReference type="Gene3D" id="3.90.800.10">
    <property type="entry name" value="Glutamyl-tRNA Synthetase, Domain 3"/>
    <property type="match status" value="1"/>
</dbReference>
<dbReference type="PANTHER" id="PTHR43097">
    <property type="entry name" value="GLUTAMINE-TRNA LIGASE"/>
    <property type="match status" value="1"/>
</dbReference>
<dbReference type="InterPro" id="IPR011035">
    <property type="entry name" value="Ribosomal_bL25/Gln-tRNA_synth"/>
</dbReference>
<dbReference type="Proteomes" id="UP000232323">
    <property type="component" value="Unassembled WGS sequence"/>
</dbReference>
<dbReference type="Gene3D" id="2.40.240.10">
    <property type="entry name" value="Ribosomal Protein L25, Chain P"/>
    <property type="match status" value="1"/>
</dbReference>
<evidence type="ECO:0000313" key="15">
    <source>
        <dbReference type="EMBL" id="GAX82872.1"/>
    </source>
</evidence>
<dbReference type="InterPro" id="IPR049437">
    <property type="entry name" value="tRNA-synt_1c_C2"/>
</dbReference>
<gene>
    <name evidence="15" type="ORF">CEUSTIGMA_g10298.t1</name>
</gene>